<dbReference type="PANTHER" id="PTHR34595">
    <property type="entry name" value="BLR5612 PROTEIN"/>
    <property type="match status" value="1"/>
</dbReference>
<dbReference type="InterPro" id="IPR051680">
    <property type="entry name" value="ATP-dep_Glu-Cys_Ligase-2"/>
</dbReference>
<dbReference type="Gene3D" id="3.40.50.11290">
    <property type="match status" value="1"/>
</dbReference>
<dbReference type="Pfam" id="PF04168">
    <property type="entry name" value="Alpha-E"/>
    <property type="match status" value="1"/>
</dbReference>
<dbReference type="SUPFAM" id="SSF56059">
    <property type="entry name" value="Glutathione synthetase ATP-binding domain-like"/>
    <property type="match status" value="1"/>
</dbReference>
<organism evidence="4 5">
    <name type="scientific">Methylobacterium isbiliense</name>
    <dbReference type="NCBI Taxonomy" id="315478"/>
    <lineage>
        <taxon>Bacteria</taxon>
        <taxon>Pseudomonadati</taxon>
        <taxon>Pseudomonadota</taxon>
        <taxon>Alphaproteobacteria</taxon>
        <taxon>Hyphomicrobiales</taxon>
        <taxon>Methylobacteriaceae</taxon>
        <taxon>Methylobacterium</taxon>
    </lineage>
</organism>
<feature type="domain" description="Circularly permuted ATP-grasp type 2" evidence="3">
    <location>
        <begin position="105"/>
        <end position="482"/>
    </location>
</feature>
<accession>A0ABQ4SBY4</accession>
<dbReference type="RefSeq" id="WP_238234204.1">
    <property type="nucleotide sequence ID" value="NZ_BPQQ01000014.1"/>
</dbReference>
<feature type="domain" description="DUF403" evidence="2">
    <location>
        <begin position="531"/>
        <end position="827"/>
    </location>
</feature>
<protein>
    <recommendedName>
        <fullName evidence="6">DUF403 domain-containing protein</fullName>
    </recommendedName>
</protein>
<proteinExistence type="predicted"/>
<feature type="region of interest" description="Disordered" evidence="1">
    <location>
        <begin position="1"/>
        <end position="24"/>
    </location>
</feature>
<dbReference type="Proteomes" id="UP001055153">
    <property type="component" value="Unassembled WGS sequence"/>
</dbReference>
<dbReference type="Pfam" id="PF14403">
    <property type="entry name" value="CP_ATPgrasp_2"/>
    <property type="match status" value="1"/>
</dbReference>
<sequence length="843" mass="89862">MSAAAPLAVREAGGETSEAEATRRERRARWCADYRPRPGVPDEMIGPDGAIRPAWDRFLDRLADLAEDEVSARFAAAARHIHNSGMAYRVYGEAAERDWPLGVLPLLIEGAEWAEIAAGVAQRASLMETVLADLYGEAHLVAAGLIPAAAVAASPEFLRPLHGVRQPGGGRQLHLYAADLSRGPDGRWRVLADRTQAPSGTGYALENRMVLARALPEVHGALAVRPLAPFFQAFRDGLAAAAERAEPRIALLTSGPYGDTYVEQAVLARYLGFALVEGDDLTVQDGRLFIRTVAGLKRADVLWRRVDGDFVDPLSLNPASRLGVPGLVEALQAGACVMGNMPGAGLVEGGWLASCLPALAEHLFGEPLRLPGLPTWWCGDPAQRDAVLARADTLTLRPASAPAQGAFTTRAFGLRDPEETGRLFAILRDRPGDLVAQEPVQLSTAPAWDGPGLVPRPFVLRVFAAATPGGWAVMPGGFCRVSEQPDVQPVAMGTGVRAADVWVLADAPADPAAAPMPRLEQAPVRRVSGLLPSRAADNLFWLGRYLERAEAMVRLTICLLSGAGAVPLSEADEGTARRLRGLLHAWGAVPTVVGPAAALAAHALSGREAWGSARTHVLAARRNAASLRERLSVEMWRSLSALLDVLDRPGGTGSEAQWLDRAERALGLGAALSGLAQENMNRAGGWPFVDIGRRIERAINTCRFAGLFAAEAATADDLGLLLQLADSRISYGARYLLGVALSPVRDMVLLDPYNPRSVAFQVERLAEHFAGLPALRQDGLPEPQTRLVRSLTGEIAGTEAAALTPDVAAAWEERLWAIAEAVETRYFPGGSEAARPERLVALA</sequence>
<keyword evidence="5" id="KW-1185">Reference proteome</keyword>
<evidence type="ECO:0000259" key="3">
    <source>
        <dbReference type="Pfam" id="PF14403"/>
    </source>
</evidence>
<dbReference type="InterPro" id="IPR025841">
    <property type="entry name" value="CP_ATPgrasp_2"/>
</dbReference>
<dbReference type="InterPro" id="IPR007296">
    <property type="entry name" value="DUF403"/>
</dbReference>
<name>A0ABQ4SBY4_9HYPH</name>
<evidence type="ECO:0000313" key="5">
    <source>
        <dbReference type="Proteomes" id="UP001055153"/>
    </source>
</evidence>
<evidence type="ECO:0008006" key="6">
    <source>
        <dbReference type="Google" id="ProtNLM"/>
    </source>
</evidence>
<evidence type="ECO:0000256" key="1">
    <source>
        <dbReference type="SAM" id="MobiDB-lite"/>
    </source>
</evidence>
<gene>
    <name evidence="4" type="ORF">GMJLKIPL_1234</name>
</gene>
<reference evidence="4" key="1">
    <citation type="journal article" date="2021" name="Front. Microbiol.">
        <title>Comprehensive Comparative Genomics and Phenotyping of Methylobacterium Species.</title>
        <authorList>
            <person name="Alessa O."/>
            <person name="Ogura Y."/>
            <person name="Fujitani Y."/>
            <person name="Takami H."/>
            <person name="Hayashi T."/>
            <person name="Sahin N."/>
            <person name="Tani A."/>
        </authorList>
    </citation>
    <scope>NUCLEOTIDE SEQUENCE</scope>
    <source>
        <strain evidence="4">DSM 17168</strain>
    </source>
</reference>
<comment type="caution">
    <text evidence="4">The sequence shown here is derived from an EMBL/GenBank/DDBJ whole genome shotgun (WGS) entry which is preliminary data.</text>
</comment>
<dbReference type="EMBL" id="BPQQ01000014">
    <property type="protein sequence ID" value="GJD99318.1"/>
    <property type="molecule type" value="Genomic_DNA"/>
</dbReference>
<evidence type="ECO:0000259" key="2">
    <source>
        <dbReference type="Pfam" id="PF04168"/>
    </source>
</evidence>
<evidence type="ECO:0000313" key="4">
    <source>
        <dbReference type="EMBL" id="GJD99318.1"/>
    </source>
</evidence>
<dbReference type="PANTHER" id="PTHR34595:SF2">
    <property type="entry name" value="BLR2978 PROTEIN"/>
    <property type="match status" value="1"/>
</dbReference>
<reference evidence="4" key="2">
    <citation type="submission" date="2021-08" db="EMBL/GenBank/DDBJ databases">
        <authorList>
            <person name="Tani A."/>
            <person name="Ola A."/>
            <person name="Ogura Y."/>
            <person name="Katsura K."/>
            <person name="Hayashi T."/>
        </authorList>
    </citation>
    <scope>NUCLEOTIDE SEQUENCE</scope>
    <source>
        <strain evidence="4">DSM 17168</strain>
    </source>
</reference>